<evidence type="ECO:0000313" key="3">
    <source>
        <dbReference type="Proteomes" id="UP000515307"/>
    </source>
</evidence>
<gene>
    <name evidence="2" type="ORF">F0344_32825</name>
</gene>
<keyword evidence="3" id="KW-1185">Reference proteome</keyword>
<reference evidence="3" key="1">
    <citation type="submission" date="2019-10" db="EMBL/GenBank/DDBJ databases">
        <title>Antimicrobial potential of Antarctic Bacteria.</title>
        <authorList>
            <person name="Benaud N."/>
            <person name="Edwards R.J."/>
            <person name="Ferrari B.C."/>
        </authorList>
    </citation>
    <scope>NUCLEOTIDE SEQUENCE [LARGE SCALE GENOMIC DNA]</scope>
    <source>
        <strain evidence="3">NBSH44</strain>
    </source>
</reference>
<dbReference type="Proteomes" id="UP000515307">
    <property type="component" value="Chromosome"/>
</dbReference>
<accession>A0A7G7BTT6</accession>
<dbReference type="KEGG" id="sfiy:F0344_32825"/>
<name>A0A7G7BTT6_9ACTN</name>
<dbReference type="AlphaFoldDB" id="A0A7G7BTT6"/>
<feature type="region of interest" description="Disordered" evidence="1">
    <location>
        <begin position="1"/>
        <end position="26"/>
    </location>
</feature>
<protein>
    <submittedName>
        <fullName evidence="2">Uncharacterized protein</fullName>
    </submittedName>
</protein>
<proteinExistence type="predicted"/>
<dbReference type="EMBL" id="CP045702">
    <property type="protein sequence ID" value="QNE78751.1"/>
    <property type="molecule type" value="Genomic_DNA"/>
</dbReference>
<sequence length="66" mass="6585">MQISDSVRYADGGAGSETAAQDHPVGEVTLGASGALGLRSRMLGTGNAGTAPFMDTPFTTATVPLC</sequence>
<evidence type="ECO:0000313" key="2">
    <source>
        <dbReference type="EMBL" id="QNE78751.1"/>
    </source>
</evidence>
<dbReference type="RefSeq" id="WP_185302209.1">
    <property type="nucleotide sequence ID" value="NZ_CP045702.1"/>
</dbReference>
<organism evidence="2 3">
    <name type="scientific">Streptomyces finlayi</name>
    <dbReference type="NCBI Taxonomy" id="67296"/>
    <lineage>
        <taxon>Bacteria</taxon>
        <taxon>Bacillati</taxon>
        <taxon>Actinomycetota</taxon>
        <taxon>Actinomycetes</taxon>
        <taxon>Kitasatosporales</taxon>
        <taxon>Streptomycetaceae</taxon>
        <taxon>Streptomyces</taxon>
    </lineage>
</organism>
<evidence type="ECO:0000256" key="1">
    <source>
        <dbReference type="SAM" id="MobiDB-lite"/>
    </source>
</evidence>